<dbReference type="InterPro" id="IPR036849">
    <property type="entry name" value="Enolase-like_C_sf"/>
</dbReference>
<organism evidence="1 2">
    <name type="scientific">Burkholderia diffusa</name>
    <dbReference type="NCBI Taxonomy" id="488732"/>
    <lineage>
        <taxon>Bacteria</taxon>
        <taxon>Pseudomonadati</taxon>
        <taxon>Pseudomonadota</taxon>
        <taxon>Betaproteobacteria</taxon>
        <taxon>Burkholderiales</taxon>
        <taxon>Burkholderiaceae</taxon>
        <taxon>Burkholderia</taxon>
        <taxon>Burkholderia cepacia complex</taxon>
    </lineage>
</organism>
<evidence type="ECO:0000313" key="1">
    <source>
        <dbReference type="EMBL" id="KWF57161.1"/>
    </source>
</evidence>
<name>A0AAW3PK60_9BURK</name>
<proteinExistence type="predicted"/>
<protein>
    <submittedName>
        <fullName evidence="1">Uncharacterized protein</fullName>
    </submittedName>
</protein>
<gene>
    <name evidence="1" type="ORF">WL88_09870</name>
</gene>
<dbReference type="EMBL" id="LPJV01000015">
    <property type="protein sequence ID" value="KWF57161.1"/>
    <property type="molecule type" value="Genomic_DNA"/>
</dbReference>
<comment type="caution">
    <text evidence="1">The sequence shown here is derived from an EMBL/GenBank/DDBJ whole genome shotgun (WGS) entry which is preliminary data.</text>
</comment>
<dbReference type="Proteomes" id="UP000063236">
    <property type="component" value="Unassembled WGS sequence"/>
</dbReference>
<dbReference type="Gene3D" id="3.20.20.120">
    <property type="entry name" value="Enolase-like C-terminal domain"/>
    <property type="match status" value="1"/>
</dbReference>
<dbReference type="AlphaFoldDB" id="A0AAW3PK60"/>
<accession>A0AAW3PK60</accession>
<evidence type="ECO:0000313" key="2">
    <source>
        <dbReference type="Proteomes" id="UP000063236"/>
    </source>
</evidence>
<reference evidence="1 2" key="1">
    <citation type="submission" date="2015-11" db="EMBL/GenBank/DDBJ databases">
        <title>Expanding the genomic diversity of Burkholderia species for the development of highly accurate diagnostics.</title>
        <authorList>
            <person name="Sahl J."/>
            <person name="Keim P."/>
            <person name="Wagner D."/>
        </authorList>
    </citation>
    <scope>NUCLEOTIDE SEQUENCE [LARGE SCALE GENOMIC DNA]</scope>
    <source>
        <strain evidence="1 2">MSMB378WGS</strain>
    </source>
</reference>
<sequence>MASSLLAEAKLLERYGGLRPDRDVLVFDPVHCYGLPLYLQIVDHFVSNGWRRDAFWPHGGHLFSLHVVSALGLGGAEVARSHSVRSTGWRTANRSMPATRPCRRRWTSASSFMPMRTVRFAR</sequence>